<gene>
    <name evidence="2" type="ORF">SAMN05660461_0554</name>
</gene>
<evidence type="ECO:0000313" key="2">
    <source>
        <dbReference type="EMBL" id="SKC95898.1"/>
    </source>
</evidence>
<keyword evidence="1" id="KW-1133">Transmembrane helix</keyword>
<protein>
    <submittedName>
        <fullName evidence="2">Uncharacterized membrane protein YoaK, UPF0700 family</fullName>
    </submittedName>
</protein>
<dbReference type="AlphaFoldDB" id="A0A1T5N796"/>
<reference evidence="2 3" key="1">
    <citation type="submission" date="2017-02" db="EMBL/GenBank/DDBJ databases">
        <authorList>
            <person name="Peterson S.W."/>
        </authorList>
    </citation>
    <scope>NUCLEOTIDE SEQUENCE [LARGE SCALE GENOMIC DNA]</scope>
    <source>
        <strain evidence="2 3">DSM 18108</strain>
    </source>
</reference>
<proteinExistence type="predicted"/>
<keyword evidence="3" id="KW-1185">Reference proteome</keyword>
<name>A0A1T5N796_9BACT</name>
<accession>A0A1T5N796</accession>
<feature type="transmembrane region" description="Helical" evidence="1">
    <location>
        <begin position="208"/>
        <end position="226"/>
    </location>
</feature>
<dbReference type="InterPro" id="IPR010699">
    <property type="entry name" value="DUF1275"/>
</dbReference>
<dbReference type="Proteomes" id="UP000190166">
    <property type="component" value="Unassembled WGS sequence"/>
</dbReference>
<dbReference type="EMBL" id="FUZZ01000001">
    <property type="protein sequence ID" value="SKC95898.1"/>
    <property type="molecule type" value="Genomic_DNA"/>
</dbReference>
<dbReference type="STRING" id="393003.SAMN05660461_0554"/>
<feature type="transmembrane region" description="Helical" evidence="1">
    <location>
        <begin position="183"/>
        <end position="202"/>
    </location>
</feature>
<organism evidence="2 3">
    <name type="scientific">Chitinophaga ginsengisegetis</name>
    <dbReference type="NCBI Taxonomy" id="393003"/>
    <lineage>
        <taxon>Bacteria</taxon>
        <taxon>Pseudomonadati</taxon>
        <taxon>Bacteroidota</taxon>
        <taxon>Chitinophagia</taxon>
        <taxon>Chitinophagales</taxon>
        <taxon>Chitinophagaceae</taxon>
        <taxon>Chitinophaga</taxon>
    </lineage>
</organism>
<dbReference type="PANTHER" id="PTHR37314:SF5">
    <property type="entry name" value="SLR0142 PROTEIN"/>
    <property type="match status" value="1"/>
</dbReference>
<keyword evidence="1" id="KW-0472">Membrane</keyword>
<feature type="transmembrane region" description="Helical" evidence="1">
    <location>
        <begin position="88"/>
        <end position="110"/>
    </location>
</feature>
<keyword evidence="1" id="KW-0812">Transmembrane</keyword>
<feature type="transmembrane region" description="Helical" evidence="1">
    <location>
        <begin position="59"/>
        <end position="79"/>
    </location>
</feature>
<sequence>MTEATHNINWVTFLLAWVAGFCDTATFVSGDSIFSAHVTGNFIVFAAQIAAGGDNMDSWIKLVTFPVFVLAVMAGGWVVEKTQRKYKILLAEGIILVICGIGAILLPMLTGGEEKVMTYSIVMTTVAAMGLQNAFGKLFAKETHGPTTMMTGNVTQASLDLGSLIRKGRSGDALAWKDFQGQLFTIGGFLAGCVIGAIMAKWLGLSAILLPGVAIVVCYLQGEAMARKFEQ</sequence>
<dbReference type="RefSeq" id="WP_079467882.1">
    <property type="nucleotide sequence ID" value="NZ_FUZZ01000001.1"/>
</dbReference>
<dbReference type="PANTHER" id="PTHR37314">
    <property type="entry name" value="SLR0142 PROTEIN"/>
    <property type="match status" value="1"/>
</dbReference>
<evidence type="ECO:0000256" key="1">
    <source>
        <dbReference type="SAM" id="Phobius"/>
    </source>
</evidence>
<feature type="transmembrane region" description="Helical" evidence="1">
    <location>
        <begin position="116"/>
        <end position="140"/>
    </location>
</feature>
<evidence type="ECO:0000313" key="3">
    <source>
        <dbReference type="Proteomes" id="UP000190166"/>
    </source>
</evidence>
<dbReference type="Pfam" id="PF06912">
    <property type="entry name" value="DUF1275"/>
    <property type="match status" value="1"/>
</dbReference>